<dbReference type="EMBL" id="JBFOLJ010000008">
    <property type="protein sequence ID" value="KAL2513673.1"/>
    <property type="molecule type" value="Genomic_DNA"/>
</dbReference>
<sequence length="107" mass="12204">MQLVDSHPLDYLNFYCLGNREEIPDTIAQSLGDADKIVVEWRLIHYKPIEGLVQAYVSQHRVVGTGDHKWLAEKVKLLLSLLLKIAQGHSMVRTFNELSFVVVVSMK</sequence>
<comment type="caution">
    <text evidence="1">The sequence shown here is derived from an EMBL/GenBank/DDBJ whole genome shotgun (WGS) entry which is preliminary data.</text>
</comment>
<accession>A0ABD1TLR8</accession>
<name>A0ABD1TLR8_9LAMI</name>
<organism evidence="1 2">
    <name type="scientific">Forsythia ovata</name>
    <dbReference type="NCBI Taxonomy" id="205694"/>
    <lineage>
        <taxon>Eukaryota</taxon>
        <taxon>Viridiplantae</taxon>
        <taxon>Streptophyta</taxon>
        <taxon>Embryophyta</taxon>
        <taxon>Tracheophyta</taxon>
        <taxon>Spermatophyta</taxon>
        <taxon>Magnoliopsida</taxon>
        <taxon>eudicotyledons</taxon>
        <taxon>Gunneridae</taxon>
        <taxon>Pentapetalae</taxon>
        <taxon>asterids</taxon>
        <taxon>lamiids</taxon>
        <taxon>Lamiales</taxon>
        <taxon>Oleaceae</taxon>
        <taxon>Forsythieae</taxon>
        <taxon>Forsythia</taxon>
    </lineage>
</organism>
<protein>
    <submittedName>
        <fullName evidence="1">Phospholipase D</fullName>
    </submittedName>
</protein>
<dbReference type="Proteomes" id="UP001604277">
    <property type="component" value="Unassembled WGS sequence"/>
</dbReference>
<proteinExistence type="predicted"/>
<gene>
    <name evidence="1" type="ORF">Fot_27644</name>
</gene>
<reference evidence="2" key="1">
    <citation type="submission" date="2024-07" db="EMBL/GenBank/DDBJ databases">
        <title>Two chromosome-level genome assemblies of Korean endemic species Abeliophyllum distichum and Forsythia ovata (Oleaceae).</title>
        <authorList>
            <person name="Jang H."/>
        </authorList>
    </citation>
    <scope>NUCLEOTIDE SEQUENCE [LARGE SCALE GENOMIC DNA]</scope>
</reference>
<keyword evidence="2" id="KW-1185">Reference proteome</keyword>
<evidence type="ECO:0000313" key="2">
    <source>
        <dbReference type="Proteomes" id="UP001604277"/>
    </source>
</evidence>
<dbReference type="AlphaFoldDB" id="A0ABD1TLR8"/>
<evidence type="ECO:0000313" key="1">
    <source>
        <dbReference type="EMBL" id="KAL2513673.1"/>
    </source>
</evidence>